<reference evidence="1" key="1">
    <citation type="journal article" date="2015" name="Nature">
        <title>Complex archaea that bridge the gap between prokaryotes and eukaryotes.</title>
        <authorList>
            <person name="Spang A."/>
            <person name="Saw J.H."/>
            <person name="Jorgensen S.L."/>
            <person name="Zaremba-Niedzwiedzka K."/>
            <person name="Martijn J."/>
            <person name="Lind A.E."/>
            <person name="van Eijk R."/>
            <person name="Schleper C."/>
            <person name="Guy L."/>
            <person name="Ettema T.J."/>
        </authorList>
    </citation>
    <scope>NUCLEOTIDE SEQUENCE</scope>
</reference>
<name>A0A0F9HSD1_9ZZZZ</name>
<protein>
    <submittedName>
        <fullName evidence="1">Uncharacterized protein</fullName>
    </submittedName>
</protein>
<comment type="caution">
    <text evidence="1">The sequence shown here is derived from an EMBL/GenBank/DDBJ whole genome shotgun (WGS) entry which is preliminary data.</text>
</comment>
<dbReference type="EMBL" id="LAZR01023582">
    <property type="protein sequence ID" value="KKL78022.1"/>
    <property type="molecule type" value="Genomic_DNA"/>
</dbReference>
<evidence type="ECO:0000313" key="1">
    <source>
        <dbReference type="EMBL" id="KKL78022.1"/>
    </source>
</evidence>
<accession>A0A0F9HSD1</accession>
<organism evidence="1">
    <name type="scientific">marine sediment metagenome</name>
    <dbReference type="NCBI Taxonomy" id="412755"/>
    <lineage>
        <taxon>unclassified sequences</taxon>
        <taxon>metagenomes</taxon>
        <taxon>ecological metagenomes</taxon>
    </lineage>
</organism>
<dbReference type="AlphaFoldDB" id="A0A0F9HSD1"/>
<sequence length="115" mass="13124">MENQMSEMTTRITAKLFNNLFVSALYGRIAQVNKATTELLAARMREEVVPVELCVGNVSINKVADKVTLSFELSDKKRSKVYETTWTEKELLAMEETVDVCFTRELKIALRSFPN</sequence>
<proteinExistence type="predicted"/>
<gene>
    <name evidence="1" type="ORF">LCGC14_2029030</name>
</gene>